<gene>
    <name evidence="2" type="ORF">Bca52824_033513</name>
</gene>
<evidence type="ECO:0000313" key="3">
    <source>
        <dbReference type="Proteomes" id="UP000886595"/>
    </source>
</evidence>
<comment type="caution">
    <text evidence="2">The sequence shown here is derived from an EMBL/GenBank/DDBJ whole genome shotgun (WGS) entry which is preliminary data.</text>
</comment>
<name>A0A8X7V7E3_BRACI</name>
<feature type="compositionally biased region" description="Gly residues" evidence="1">
    <location>
        <begin position="27"/>
        <end position="51"/>
    </location>
</feature>
<reference evidence="2 3" key="1">
    <citation type="submission" date="2020-02" db="EMBL/GenBank/DDBJ databases">
        <authorList>
            <person name="Ma Q."/>
            <person name="Huang Y."/>
            <person name="Song X."/>
            <person name="Pei D."/>
        </authorList>
    </citation>
    <scope>NUCLEOTIDE SEQUENCE [LARGE SCALE GENOMIC DNA]</scope>
    <source>
        <strain evidence="2">Sxm20200214</strain>
        <tissue evidence="2">Leaf</tissue>
    </source>
</reference>
<sequence>MIPITTIMPGIVRNDCVTDDDFEEGPGKGNGGGQLGGNGNRRSGAIGGRGLGSRKSASGRGERSSADGSKSNKNDSKRRRSTAITDAESDYISYHNIISYCV</sequence>
<dbReference type="Proteomes" id="UP000886595">
    <property type="component" value="Unassembled WGS sequence"/>
</dbReference>
<feature type="region of interest" description="Disordered" evidence="1">
    <location>
        <begin position="17"/>
        <end position="86"/>
    </location>
</feature>
<dbReference type="EMBL" id="JAAMPC010000007">
    <property type="protein sequence ID" value="KAG2304862.1"/>
    <property type="molecule type" value="Genomic_DNA"/>
</dbReference>
<keyword evidence="3" id="KW-1185">Reference proteome</keyword>
<protein>
    <submittedName>
        <fullName evidence="2">Uncharacterized protein</fullName>
    </submittedName>
</protein>
<evidence type="ECO:0000256" key="1">
    <source>
        <dbReference type="SAM" id="MobiDB-lite"/>
    </source>
</evidence>
<feature type="compositionally biased region" description="Basic and acidic residues" evidence="1">
    <location>
        <begin position="60"/>
        <end position="75"/>
    </location>
</feature>
<dbReference type="AlphaFoldDB" id="A0A8X7V7E3"/>
<proteinExistence type="predicted"/>
<organism evidence="2 3">
    <name type="scientific">Brassica carinata</name>
    <name type="common">Ethiopian mustard</name>
    <name type="synonym">Abyssinian cabbage</name>
    <dbReference type="NCBI Taxonomy" id="52824"/>
    <lineage>
        <taxon>Eukaryota</taxon>
        <taxon>Viridiplantae</taxon>
        <taxon>Streptophyta</taxon>
        <taxon>Embryophyta</taxon>
        <taxon>Tracheophyta</taxon>
        <taxon>Spermatophyta</taxon>
        <taxon>Magnoliopsida</taxon>
        <taxon>eudicotyledons</taxon>
        <taxon>Gunneridae</taxon>
        <taxon>Pentapetalae</taxon>
        <taxon>rosids</taxon>
        <taxon>malvids</taxon>
        <taxon>Brassicales</taxon>
        <taxon>Brassicaceae</taxon>
        <taxon>Brassiceae</taxon>
        <taxon>Brassica</taxon>
    </lineage>
</organism>
<evidence type="ECO:0000313" key="2">
    <source>
        <dbReference type="EMBL" id="KAG2304862.1"/>
    </source>
</evidence>
<accession>A0A8X7V7E3</accession>